<proteinExistence type="predicted"/>
<accession>A0A8S5SWK7</accession>
<dbReference type="EMBL" id="BK032692">
    <property type="protein sequence ID" value="DAF55453.1"/>
    <property type="molecule type" value="Genomic_DNA"/>
</dbReference>
<reference evidence="1" key="1">
    <citation type="journal article" date="2021" name="Proc. Natl. Acad. Sci. U.S.A.">
        <title>A Catalog of Tens of Thousands of Viruses from Human Metagenomes Reveals Hidden Associations with Chronic Diseases.</title>
        <authorList>
            <person name="Tisza M.J."/>
            <person name="Buck C.B."/>
        </authorList>
    </citation>
    <scope>NUCLEOTIDE SEQUENCE</scope>
    <source>
        <strain evidence="1">CtgFL11</strain>
    </source>
</reference>
<sequence>MILSTLKNPLTIQGDTLGSPVRIGLPETGRALGLRFRCGGREEILCGPGRERIIRWVPPLALAEEYPDRTQIPVTLVLEAYRGENLAETRETGLLLRLPAQVRPTVSLTVTEGDGGFVRGGSALAEVTAAGSLGAEIVCCAVTCGPLSGRGQRLLFDLPQAGDIPVTARVTDSRGRQAEASIMIHAAERETANAAPLLDICPEERAIGIGCRTGQGNALSLGLEVRMNGSRLSGLPEPAHAADALSLGGAEKRFLGFTRLWENPAPDQAFPAQVLPVSGALLLIEAAETAGGAGRVWEIVGSGGSIRVLSGGSLSSRGVTQTEAGLRVGDASGGNDRAVPLSIYALKGDGVT</sequence>
<name>A0A8S5SWK7_9CAUD</name>
<organism evidence="1">
    <name type="scientific">Podoviridae sp. ctgFL11</name>
    <dbReference type="NCBI Taxonomy" id="2827744"/>
    <lineage>
        <taxon>Viruses</taxon>
        <taxon>Duplodnaviria</taxon>
        <taxon>Heunggongvirae</taxon>
        <taxon>Uroviricota</taxon>
        <taxon>Caudoviricetes</taxon>
    </lineage>
</organism>
<evidence type="ECO:0000313" key="1">
    <source>
        <dbReference type="EMBL" id="DAF55453.1"/>
    </source>
</evidence>
<protein>
    <submittedName>
        <fullName evidence="1">Uncharacterized protein</fullName>
    </submittedName>
</protein>